<feature type="compositionally biased region" description="Low complexity" evidence="4">
    <location>
        <begin position="224"/>
        <end position="258"/>
    </location>
</feature>
<evidence type="ECO:0000256" key="4">
    <source>
        <dbReference type="SAM" id="MobiDB-lite"/>
    </source>
</evidence>
<keyword evidence="6" id="KW-1185">Reference proteome</keyword>
<evidence type="ECO:0000313" key="5">
    <source>
        <dbReference type="EMBL" id="MFC5449136.1"/>
    </source>
</evidence>
<gene>
    <name evidence="5" type="ORF">ACFPOG_12760</name>
</gene>
<comment type="similarity">
    <text evidence="1">Belongs to the RAD52 family.</text>
</comment>
<proteinExistence type="inferred from homology"/>
<protein>
    <submittedName>
        <fullName evidence="5">Rad52/Rad22 family DNA repair protein</fullName>
    </submittedName>
</protein>
<comment type="caution">
    <text evidence="5">The sequence shown here is derived from an EMBL/GenBank/DDBJ whole genome shotgun (WGS) entry which is preliminary data.</text>
</comment>
<keyword evidence="3" id="KW-0234">DNA repair</keyword>
<name>A0ABW0K816_9BACL</name>
<dbReference type="InterPro" id="IPR041247">
    <property type="entry name" value="Rad52_fam"/>
</dbReference>
<feature type="region of interest" description="Disordered" evidence="4">
    <location>
        <begin position="200"/>
        <end position="260"/>
    </location>
</feature>
<dbReference type="EMBL" id="JBHSMJ010000017">
    <property type="protein sequence ID" value="MFC5449136.1"/>
    <property type="molecule type" value="Genomic_DNA"/>
</dbReference>
<evidence type="ECO:0000313" key="6">
    <source>
        <dbReference type="Proteomes" id="UP001596044"/>
    </source>
</evidence>
<reference evidence="6" key="1">
    <citation type="journal article" date="2019" name="Int. J. Syst. Evol. Microbiol.">
        <title>The Global Catalogue of Microorganisms (GCM) 10K type strain sequencing project: providing services to taxonomists for standard genome sequencing and annotation.</title>
        <authorList>
            <consortium name="The Broad Institute Genomics Platform"/>
            <consortium name="The Broad Institute Genome Sequencing Center for Infectious Disease"/>
            <person name="Wu L."/>
            <person name="Ma J."/>
        </authorList>
    </citation>
    <scope>NUCLEOTIDE SEQUENCE [LARGE SCALE GENOMIC DNA]</scope>
    <source>
        <strain evidence="6">KACC 11904</strain>
    </source>
</reference>
<accession>A0ABW0K816</accession>
<dbReference type="RefSeq" id="WP_377524785.1">
    <property type="nucleotide sequence ID" value="NZ_JBHSMJ010000017.1"/>
</dbReference>
<dbReference type="Gene3D" id="3.30.390.80">
    <property type="entry name" value="DNA repair protein Rad52/59/22"/>
    <property type="match status" value="1"/>
</dbReference>
<dbReference type="Proteomes" id="UP001596044">
    <property type="component" value="Unassembled WGS sequence"/>
</dbReference>
<organism evidence="5 6">
    <name type="scientific">Paenibacillus aestuarii</name>
    <dbReference type="NCBI Taxonomy" id="516965"/>
    <lineage>
        <taxon>Bacteria</taxon>
        <taxon>Bacillati</taxon>
        <taxon>Bacillota</taxon>
        <taxon>Bacilli</taxon>
        <taxon>Bacillales</taxon>
        <taxon>Paenibacillaceae</taxon>
        <taxon>Paenibacillus</taxon>
    </lineage>
</organism>
<keyword evidence="2" id="KW-0227">DNA damage</keyword>
<dbReference type="Pfam" id="PF04098">
    <property type="entry name" value="Rad52_Rad22"/>
    <property type="match status" value="1"/>
</dbReference>
<feature type="compositionally biased region" description="Polar residues" evidence="4">
    <location>
        <begin position="205"/>
        <end position="215"/>
    </location>
</feature>
<evidence type="ECO:0000256" key="2">
    <source>
        <dbReference type="ARBA" id="ARBA00022763"/>
    </source>
</evidence>
<dbReference type="InterPro" id="IPR042525">
    <property type="entry name" value="Rad52_Rad59_Rad22_sf"/>
</dbReference>
<sequence>MIKELSTTQQLNLPFEYDEYGINYEGAVYVSQQSIADRLNNILGIENWELEPVEININMDTYSVCVLAKLSVYDASKDRWISRTQYGNDTMTILQGEQQPRAQAIEDAKKSAISDSLKKCASWLGCASDVFKGKVKCIKAHKNDRSDNPLYMALIQNFGLNSFDYKYGLVILPDSYKAYYEEQGWNGIFESDLANAFSFGGSKPNAGQTSEQQAAGGQERDQQGSTNTNTNRGGNRSGNSKSNGNGNTNSSSSTGSNSPQQLRIKALSAPKFNQDGTAIFDAMLQSSDHAAVIVPKELAQEAVNVIAKDLVLHVKGWLNENTGVIKLAKNSKITVERQDSKAS</sequence>
<evidence type="ECO:0000256" key="1">
    <source>
        <dbReference type="ARBA" id="ARBA00006638"/>
    </source>
</evidence>
<evidence type="ECO:0000256" key="3">
    <source>
        <dbReference type="ARBA" id="ARBA00023204"/>
    </source>
</evidence>